<accession>A0A098TJJ2</accession>
<evidence type="ECO:0000313" key="3">
    <source>
        <dbReference type="EMBL" id="KGF72399.1"/>
    </source>
</evidence>
<dbReference type="EMBL" id="JJML01000027">
    <property type="protein sequence ID" value="KGF72399.1"/>
    <property type="molecule type" value="Genomic_DNA"/>
</dbReference>
<dbReference type="OrthoDB" id="500911at2"/>
<name>A0A098TJJ2_9CYAN</name>
<evidence type="ECO:0000259" key="2">
    <source>
        <dbReference type="Pfam" id="PF23988"/>
    </source>
</evidence>
<gene>
    <name evidence="3" type="ORF">DO97_09110</name>
</gene>
<evidence type="ECO:0000259" key="1">
    <source>
        <dbReference type="Pfam" id="PF22007"/>
    </source>
</evidence>
<protein>
    <submittedName>
        <fullName evidence="3">Uncharacterized protein</fullName>
    </submittedName>
</protein>
<keyword evidence="4" id="KW-1185">Reference proteome</keyword>
<organism evidence="3 4">
    <name type="scientific">Neosynechococcus sphagnicola sy1</name>
    <dbReference type="NCBI Taxonomy" id="1497020"/>
    <lineage>
        <taxon>Bacteria</taxon>
        <taxon>Bacillati</taxon>
        <taxon>Cyanobacteriota</taxon>
        <taxon>Cyanophyceae</taxon>
        <taxon>Neosynechococcales</taxon>
        <taxon>Neosynechococcaceae</taxon>
        <taxon>Neosynechococcus</taxon>
    </lineage>
</organism>
<feature type="domain" description="DUF7309" evidence="2">
    <location>
        <begin position="159"/>
        <end position="260"/>
    </location>
</feature>
<dbReference type="AlphaFoldDB" id="A0A098TJJ2"/>
<dbReference type="RefSeq" id="WP_036533942.1">
    <property type="nucleotide sequence ID" value="NZ_JJML01000027.1"/>
</dbReference>
<reference evidence="3 4" key="1">
    <citation type="journal article" date="2014" name="Mol. Ecol.">
        <title>Evolution of Synechococcus.</title>
        <authorList>
            <person name="Dvorak P."/>
            <person name="Casamatta D."/>
            <person name="Hasler P."/>
            <person name="Poulickova A."/>
            <person name="Ondrej V."/>
            <person name="Sanges R."/>
        </authorList>
    </citation>
    <scope>NUCLEOTIDE SEQUENCE [LARGE SCALE GENOMIC DNA]</scope>
    <source>
        <strain evidence="3 4">CAUP A 1101</strain>
    </source>
</reference>
<sequence>MTALNRTTRRRLQSLRQIPSVWEGDRRPLSANLAALGELTESHATAVKTEADCILWADGSEGVVRAMEMVPPETGSEAVVRTLLRAMEHPQGPGKPCRPQKIVVRDRQLQFFLRGVLQDLDIVVDCVPHLPLIDEIFRSFQDVVNSRPPKTPPAYTEALTQIAFQIWQDAPWNLLADHQILAVELNHGDLETLYVSVMGMLGMEYGLLFYRSQDSLERFRASVLQEEGSPETLEEAFLAQDCLFLTFDSADEDLDGEEVDLAGLPVAEIEPAFGNLHPLEGMRPFIYEEEAIALLVCLEALHRFLHQHRRKFSADDDLVPALSSRYRIPNPEDQGATAIAVKVGTLPDLTAKLLEMMDQTDDEGEDIQPLLRDDLVPHDAFFSIGAMPWESLSMLRETTDVHQAAPRSFPEEGDGFPVILIQTSRPKAKNLIAELQKAGGLKAICFNPGEDPFEGNRYDLGILQTESGDLHLFGEFVEDDPVHTEARKKWDRRCKQTQGFCGLVIAKGITGVSRGKPQLRDMVALFEVRLLSSKELGLGTLQLIPQLG</sequence>
<dbReference type="Pfam" id="PF22007">
    <property type="entry name" value="DUF6930"/>
    <property type="match status" value="1"/>
</dbReference>
<feature type="domain" description="DUF6930" evidence="1">
    <location>
        <begin position="9"/>
        <end position="141"/>
    </location>
</feature>
<dbReference type="InterPro" id="IPR054216">
    <property type="entry name" value="DUF6930"/>
</dbReference>
<dbReference type="Proteomes" id="UP000030170">
    <property type="component" value="Unassembled WGS sequence"/>
</dbReference>
<dbReference type="Pfam" id="PF23988">
    <property type="entry name" value="DUF7309"/>
    <property type="match status" value="1"/>
</dbReference>
<comment type="caution">
    <text evidence="3">The sequence shown here is derived from an EMBL/GenBank/DDBJ whole genome shotgun (WGS) entry which is preliminary data.</text>
</comment>
<dbReference type="STRING" id="1497020.DO97_09110"/>
<dbReference type="InterPro" id="IPR055733">
    <property type="entry name" value="DUF7309"/>
</dbReference>
<evidence type="ECO:0000313" key="4">
    <source>
        <dbReference type="Proteomes" id="UP000030170"/>
    </source>
</evidence>
<proteinExistence type="predicted"/>